<keyword evidence="6 9" id="KW-0408">Iron</keyword>
<dbReference type="HAMAP" id="MF_00106">
    <property type="entry name" value="UxuA"/>
    <property type="match status" value="1"/>
</dbReference>
<dbReference type="EMBL" id="JABEZU010000001">
    <property type="protein sequence ID" value="NOV95554.1"/>
    <property type="molecule type" value="Genomic_DNA"/>
</dbReference>
<evidence type="ECO:0000256" key="9">
    <source>
        <dbReference type="HAMAP-Rule" id="MF_00106"/>
    </source>
</evidence>
<dbReference type="Gene3D" id="3.20.20.150">
    <property type="entry name" value="Divalent-metal-dependent TIM barrel enzymes"/>
    <property type="match status" value="2"/>
</dbReference>
<comment type="cofactor">
    <cofactor evidence="9">
        <name>Fe(2+)</name>
        <dbReference type="ChEBI" id="CHEBI:29033"/>
    </cofactor>
    <cofactor evidence="9">
        <name>Mn(2+)</name>
        <dbReference type="ChEBI" id="CHEBI:29035"/>
    </cofactor>
</comment>
<evidence type="ECO:0000313" key="11">
    <source>
        <dbReference type="Proteomes" id="UP000757540"/>
    </source>
</evidence>
<evidence type="ECO:0000313" key="10">
    <source>
        <dbReference type="EMBL" id="NOV95554.1"/>
    </source>
</evidence>
<dbReference type="EC" id="4.2.1.8" evidence="5 9"/>
<evidence type="ECO:0000256" key="5">
    <source>
        <dbReference type="ARBA" id="ARBA00012927"/>
    </source>
</evidence>
<accession>A0ABX1ZYE7</accession>
<dbReference type="RefSeq" id="WP_246255936.1">
    <property type="nucleotide sequence ID" value="NZ_BAAAML010000002.1"/>
</dbReference>
<evidence type="ECO:0000256" key="7">
    <source>
        <dbReference type="ARBA" id="ARBA00023211"/>
    </source>
</evidence>
<comment type="catalytic activity">
    <reaction evidence="1 9">
        <text>D-mannonate = 2-dehydro-3-deoxy-D-gluconate + H2O</text>
        <dbReference type="Rhea" id="RHEA:20097"/>
        <dbReference type="ChEBI" id="CHEBI:15377"/>
        <dbReference type="ChEBI" id="CHEBI:17767"/>
        <dbReference type="ChEBI" id="CHEBI:57990"/>
        <dbReference type="EC" id="4.2.1.8"/>
    </reaction>
</comment>
<keyword evidence="11" id="KW-1185">Reference proteome</keyword>
<evidence type="ECO:0000256" key="6">
    <source>
        <dbReference type="ARBA" id="ARBA00023004"/>
    </source>
</evidence>
<sequence>MTTFAIDDGATRRTTMEHTWRWFGPQDPITLADVRQTGATGVVTALHHVPNGEVWTVEEITERREMIEAAGLRWSVVESIPVHDDVKRRAPGYERWLETYAQSVRNVAACGIDVICYNFMPVLDWVRTDLAYPLPDGALALRFDQDAFAAFDLFLLERPGAEGDYSDAEIERARRHLDAMTPPEVDRLVATVSAGLPGSEETWTLDGLRAELAAYAEVDDAALRSALVEFLEAIVPVAEECGVRLGIHPDDPPRPVLGLPRIMSTAADARWLLDAVPSPTSGLTFCTGSFGVLPENDLVAMVDELAPRIHFAHLRSTRRESDPRTFHEAAHLGGDVDMVGVIDALVREELRREEHGGARIPMRPDHGHLLLAEQTSERASAVPGYSLVGRLKGLAELRGVELAVRQRR</sequence>
<evidence type="ECO:0000256" key="2">
    <source>
        <dbReference type="ARBA" id="ARBA00002713"/>
    </source>
</evidence>
<evidence type="ECO:0000256" key="3">
    <source>
        <dbReference type="ARBA" id="ARBA00004892"/>
    </source>
</evidence>
<evidence type="ECO:0000256" key="4">
    <source>
        <dbReference type="ARBA" id="ARBA00007389"/>
    </source>
</evidence>
<dbReference type="Pfam" id="PF03786">
    <property type="entry name" value="UxuA"/>
    <property type="match status" value="1"/>
</dbReference>
<dbReference type="PANTHER" id="PTHR30387:SF2">
    <property type="entry name" value="MANNONATE DEHYDRATASE"/>
    <property type="match status" value="1"/>
</dbReference>
<evidence type="ECO:0000256" key="8">
    <source>
        <dbReference type="ARBA" id="ARBA00023239"/>
    </source>
</evidence>
<dbReference type="SUPFAM" id="SSF51658">
    <property type="entry name" value="Xylose isomerase-like"/>
    <property type="match status" value="1"/>
</dbReference>
<dbReference type="GO" id="GO:0008927">
    <property type="term" value="F:mannonate dehydratase activity"/>
    <property type="evidence" value="ECO:0007669"/>
    <property type="project" value="UniProtKB-EC"/>
</dbReference>
<comment type="pathway">
    <text evidence="3 9">Carbohydrate metabolism; pentose and glucuronate interconversion.</text>
</comment>
<reference evidence="10 11" key="1">
    <citation type="submission" date="2020-05" db="EMBL/GenBank/DDBJ databases">
        <title>Genomic Encyclopedia of Type Strains, Phase III (KMG-III): the genomes of soil and plant-associated and newly described type strains.</title>
        <authorList>
            <person name="Whitman W."/>
        </authorList>
    </citation>
    <scope>NUCLEOTIDE SEQUENCE [LARGE SCALE GENOMIC DNA]</scope>
    <source>
        <strain evidence="10 11">KCTC 19046</strain>
    </source>
</reference>
<dbReference type="InterPro" id="IPR036237">
    <property type="entry name" value="Xyl_isomerase-like_sf"/>
</dbReference>
<dbReference type="NCBIfam" id="NF003027">
    <property type="entry name" value="PRK03906.1"/>
    <property type="match status" value="1"/>
</dbReference>
<dbReference type="Proteomes" id="UP000757540">
    <property type="component" value="Unassembled WGS sequence"/>
</dbReference>
<keyword evidence="8 9" id="KW-0456">Lyase</keyword>
<evidence type="ECO:0000256" key="1">
    <source>
        <dbReference type="ARBA" id="ARBA00001794"/>
    </source>
</evidence>
<keyword evidence="7 9" id="KW-0464">Manganese</keyword>
<name>A0ABX1ZYE7_9MICO</name>
<comment type="similarity">
    <text evidence="4 9">Belongs to the mannonate dehydratase family.</text>
</comment>
<organism evidence="10 11">
    <name type="scientific">Isoptericola halotolerans</name>
    <dbReference type="NCBI Taxonomy" id="300560"/>
    <lineage>
        <taxon>Bacteria</taxon>
        <taxon>Bacillati</taxon>
        <taxon>Actinomycetota</taxon>
        <taxon>Actinomycetes</taxon>
        <taxon>Micrococcales</taxon>
        <taxon>Promicromonosporaceae</taxon>
        <taxon>Isoptericola</taxon>
    </lineage>
</organism>
<dbReference type="InterPro" id="IPR004628">
    <property type="entry name" value="Man_deHydtase"/>
</dbReference>
<proteinExistence type="inferred from homology"/>
<dbReference type="PIRSF" id="PIRSF016049">
    <property type="entry name" value="Man_dehyd"/>
    <property type="match status" value="1"/>
</dbReference>
<comment type="function">
    <text evidence="2 9">Catalyzes the dehydration of D-mannonate.</text>
</comment>
<dbReference type="NCBIfam" id="TIGR00695">
    <property type="entry name" value="uxuA"/>
    <property type="match status" value="1"/>
</dbReference>
<dbReference type="PANTHER" id="PTHR30387">
    <property type="entry name" value="MANNONATE DEHYDRATASE"/>
    <property type="match status" value="1"/>
</dbReference>
<gene>
    <name evidence="9" type="primary">uxuA</name>
    <name evidence="10" type="ORF">HDG69_000107</name>
</gene>
<comment type="caution">
    <text evidence="10">The sequence shown here is derived from an EMBL/GenBank/DDBJ whole genome shotgun (WGS) entry which is preliminary data.</text>
</comment>
<protein>
    <recommendedName>
        <fullName evidence="5 9">Mannonate dehydratase</fullName>
        <ecNumber evidence="5 9">4.2.1.8</ecNumber>
    </recommendedName>
    <alternativeName>
        <fullName evidence="9">D-mannonate hydro-lyase</fullName>
    </alternativeName>
</protein>